<protein>
    <submittedName>
        <fullName evidence="2">Poly [ADP-ribose] polymerase 2</fullName>
    </submittedName>
</protein>
<dbReference type="AlphaFoldDB" id="A0A7J6QCW0"/>
<evidence type="ECO:0000313" key="3">
    <source>
        <dbReference type="Proteomes" id="UP000553632"/>
    </source>
</evidence>
<proteinExistence type="predicted"/>
<feature type="non-terminal residue" evidence="2">
    <location>
        <position position="238"/>
    </location>
</feature>
<gene>
    <name evidence="2" type="primary">PARP2_5</name>
    <name evidence="2" type="ORF">FOZ63_014105</name>
</gene>
<keyword evidence="3" id="KW-1185">Reference proteome</keyword>
<evidence type="ECO:0000256" key="1">
    <source>
        <dbReference type="SAM" id="MobiDB-lite"/>
    </source>
</evidence>
<feature type="non-terminal residue" evidence="2">
    <location>
        <position position="1"/>
    </location>
</feature>
<dbReference type="Proteomes" id="UP000553632">
    <property type="component" value="Unassembled WGS sequence"/>
</dbReference>
<evidence type="ECO:0000313" key="2">
    <source>
        <dbReference type="EMBL" id="KAF4705460.1"/>
    </source>
</evidence>
<feature type="region of interest" description="Disordered" evidence="1">
    <location>
        <begin position="13"/>
        <end position="32"/>
    </location>
</feature>
<sequence length="238" mass="25575">VPGRLNKRLWHSHLSGSHSRDRDCGGKRVPSRSLGLGELTATIEGAPEAGPTPQPLSEATGRARSRWLPLLNAMPSRSSMLRSALAVSAVSFILVLIYRRQLPMVGPSPEVPLVLIPLPPGHPCHHSELPSRQGPPYCNDPVRGVSGTLCPVKNCEGECDADPWCREERSRYRLQDATTTADGLLRVRVAGPLRSSVVMGELGCNDELFGVLRGPAILPLDFTVASPVVAGPDCLYLA</sequence>
<comment type="caution">
    <text evidence="2">The sequence shown here is derived from an EMBL/GenBank/DDBJ whole genome shotgun (WGS) entry which is preliminary data.</text>
</comment>
<organism evidence="2 3">
    <name type="scientific">Perkinsus olseni</name>
    <name type="common">Perkinsus atlanticus</name>
    <dbReference type="NCBI Taxonomy" id="32597"/>
    <lineage>
        <taxon>Eukaryota</taxon>
        <taxon>Sar</taxon>
        <taxon>Alveolata</taxon>
        <taxon>Perkinsozoa</taxon>
        <taxon>Perkinsea</taxon>
        <taxon>Perkinsida</taxon>
        <taxon>Perkinsidae</taxon>
        <taxon>Perkinsus</taxon>
    </lineage>
</organism>
<accession>A0A7J6QCW0</accession>
<dbReference type="EMBL" id="JABANO010034251">
    <property type="protein sequence ID" value="KAF4705460.1"/>
    <property type="molecule type" value="Genomic_DNA"/>
</dbReference>
<name>A0A7J6QCW0_PEROL</name>
<reference evidence="2 3" key="1">
    <citation type="submission" date="2020-04" db="EMBL/GenBank/DDBJ databases">
        <title>Perkinsus olseni comparative genomics.</title>
        <authorList>
            <person name="Bogema D.R."/>
        </authorList>
    </citation>
    <scope>NUCLEOTIDE SEQUENCE [LARGE SCALE GENOMIC DNA]</scope>
    <source>
        <strain evidence="2 3">ATCC PRA-207</strain>
    </source>
</reference>